<comment type="catalytic activity">
    <reaction evidence="1 10">
        <text>Transfers a segment of a (1-&gt;4)-alpha-D-glucan to a new position in an acceptor, which may be glucose or a (1-&gt;4)-alpha-D-glucan.</text>
        <dbReference type="EC" id="2.4.1.25"/>
    </reaction>
</comment>
<name>Q5H6Q1_XANOR</name>
<evidence type="ECO:0000256" key="5">
    <source>
        <dbReference type="ARBA" id="ARBA00022676"/>
    </source>
</evidence>
<dbReference type="NCBIfam" id="TIGR00217">
    <property type="entry name" value="malQ"/>
    <property type="match status" value="1"/>
</dbReference>
<evidence type="ECO:0000313" key="11">
    <source>
        <dbReference type="EMBL" id="AAW73369.1"/>
    </source>
</evidence>
<gene>
    <name evidence="11" type="primary">malQ</name>
    <name evidence="11" type="ordered locus">XOO0115</name>
</gene>
<dbReference type="Pfam" id="PF02446">
    <property type="entry name" value="Glyco_hydro_77"/>
    <property type="match status" value="2"/>
</dbReference>
<reference evidence="11 12" key="1">
    <citation type="journal article" date="2005" name="Nucleic Acids Res.">
        <title>The genome sequence of Xanthomonas oryzae pathovar oryzae KACC10331, the bacterial blight pathogen of rice.</title>
        <authorList>
            <person name="Lee B.M."/>
            <person name="Park Y.J."/>
            <person name="Park D.S."/>
            <person name="Kang H.W."/>
            <person name="Kim J.G."/>
            <person name="Song E.S."/>
            <person name="Park I.C."/>
            <person name="Yoon U.H."/>
            <person name="Hahn J.H."/>
            <person name="Koo B.S."/>
            <person name="Lee G.B."/>
            <person name="Kim H."/>
            <person name="Park H.S."/>
            <person name="Yoon K.O."/>
            <person name="Kim J.H."/>
            <person name="Jung C.H."/>
            <person name="Koh N.H."/>
            <person name="Seo J.S."/>
            <person name="Go S.J."/>
        </authorList>
    </citation>
    <scope>NUCLEOTIDE SEQUENCE [LARGE SCALE GENOMIC DNA]</scope>
    <source>
        <strain evidence="12">KACC10331 / KXO85</strain>
    </source>
</reference>
<evidence type="ECO:0000256" key="1">
    <source>
        <dbReference type="ARBA" id="ARBA00000439"/>
    </source>
</evidence>
<keyword evidence="6 10" id="KW-0808">Transferase</keyword>
<evidence type="ECO:0000256" key="2">
    <source>
        <dbReference type="ARBA" id="ARBA00005684"/>
    </source>
</evidence>
<sequence length="703" mass="75295">MAIARRAVAHRLQCGHPGSADAAAARTRGACGKRGCRYAGIAGRWLHRLVRAAIVSTRAPGSEDLDALAAAAGVMVDWVDASDQPRHVSEQSVHAVLTALELPAATAAQRADSLRRCQAQAAEPAPLLTVQVGELLPLRVAANTIGRWTDDSGASEDARTDARGQLRAPPRFGYWTLQIGAITQHVAVAPRRCFSVADACGQASPRAWGMALQVYSARSLDDGGIGDAAGTVEWLRHATLAGADALALSPVHASRPVTGAYSPYSPSDRRFLDPLHAAPVRILGELALDAINAVPGLRERFDRLHDGALIDWQASAHAKWELLRQLYTRVAPDHADLVAFGNADGAALQGFARFAAQDFGDNDPQLHVFTQWLAARSWSDAQRQAHERGMKIGLIADLAVGFDPNGAEAAAAADTVLRGLVLGAPPDAFNADGQHWGIGAYSPTALRRSGYAPYIALLRAVLRDRGGIRIDHILGLMRLWVVPDGASSNEGAYLAYPLHDLLNLLALESWRHRAIVIGEDLGVVPPGIREELSRRGVMGIDVLMFTRDDDGAFVSPALWRPDAIATTTTHDLPTLTGWREGRDIAWRRKLALIQPAQASDDAKARIKDVARLEAAVEHAGLSSAHDPLLGALRFTAASVSPLALLPVEDALALDEQPNLPGTVEVHPNWRRRLPDPLPHARLSSALQGFAEARRVAAVSEPHP</sequence>
<keyword evidence="5 10" id="KW-0328">Glycosyltransferase</keyword>
<dbReference type="Gene3D" id="3.20.20.80">
    <property type="entry name" value="Glycosidases"/>
    <property type="match status" value="2"/>
</dbReference>
<proteinExistence type="inferred from homology"/>
<evidence type="ECO:0000256" key="3">
    <source>
        <dbReference type="ARBA" id="ARBA00012560"/>
    </source>
</evidence>
<evidence type="ECO:0000256" key="4">
    <source>
        <dbReference type="ARBA" id="ARBA00020295"/>
    </source>
</evidence>
<dbReference type="GO" id="GO:0005975">
    <property type="term" value="P:carbohydrate metabolic process"/>
    <property type="evidence" value="ECO:0007669"/>
    <property type="project" value="InterPro"/>
</dbReference>
<evidence type="ECO:0000256" key="7">
    <source>
        <dbReference type="ARBA" id="ARBA00023277"/>
    </source>
</evidence>
<dbReference type="Proteomes" id="UP000006735">
    <property type="component" value="Chromosome"/>
</dbReference>
<dbReference type="InterPro" id="IPR003385">
    <property type="entry name" value="Glyco_hydro_77"/>
</dbReference>
<dbReference type="PANTHER" id="PTHR32438">
    <property type="entry name" value="4-ALPHA-GLUCANOTRANSFERASE DPE1, CHLOROPLASTIC/AMYLOPLASTIC"/>
    <property type="match status" value="1"/>
</dbReference>
<dbReference type="KEGG" id="xoo:XOO0115"/>
<dbReference type="EC" id="2.4.1.25" evidence="3 10"/>
<accession>Q5H6Q1</accession>
<protein>
    <recommendedName>
        <fullName evidence="4 10">4-alpha-glucanotransferase</fullName>
        <ecNumber evidence="3 10">2.4.1.25</ecNumber>
    </recommendedName>
    <alternativeName>
        <fullName evidence="8 10">Amylomaltase</fullName>
    </alternativeName>
    <alternativeName>
        <fullName evidence="9 10">Disproportionating enzyme</fullName>
    </alternativeName>
</protein>
<keyword evidence="7 10" id="KW-0119">Carbohydrate metabolism</keyword>
<dbReference type="HOGENOM" id="CLU_022072_1_0_6"/>
<evidence type="ECO:0000256" key="6">
    <source>
        <dbReference type="ARBA" id="ARBA00022679"/>
    </source>
</evidence>
<evidence type="ECO:0000256" key="10">
    <source>
        <dbReference type="RuleBase" id="RU361207"/>
    </source>
</evidence>
<dbReference type="PANTHER" id="PTHR32438:SF5">
    <property type="entry name" value="4-ALPHA-GLUCANOTRANSFERASE DPE1, CHLOROPLASTIC_AMYLOPLASTIC"/>
    <property type="match status" value="1"/>
</dbReference>
<keyword evidence="12" id="KW-1185">Reference proteome</keyword>
<evidence type="ECO:0000256" key="8">
    <source>
        <dbReference type="ARBA" id="ARBA00031423"/>
    </source>
</evidence>
<dbReference type="STRING" id="291331.XOO0115"/>
<dbReference type="EMBL" id="AE013598">
    <property type="protein sequence ID" value="AAW73369.1"/>
    <property type="molecule type" value="Genomic_DNA"/>
</dbReference>
<evidence type="ECO:0000313" key="12">
    <source>
        <dbReference type="Proteomes" id="UP000006735"/>
    </source>
</evidence>
<dbReference type="AlphaFoldDB" id="Q5H6Q1"/>
<dbReference type="GO" id="GO:0004134">
    <property type="term" value="F:4-alpha-glucanotransferase activity"/>
    <property type="evidence" value="ECO:0007669"/>
    <property type="project" value="UniProtKB-EC"/>
</dbReference>
<organism evidence="11 12">
    <name type="scientific">Xanthomonas oryzae pv. oryzae (strain KACC10331 / KXO85)</name>
    <dbReference type="NCBI Taxonomy" id="291331"/>
    <lineage>
        <taxon>Bacteria</taxon>
        <taxon>Pseudomonadati</taxon>
        <taxon>Pseudomonadota</taxon>
        <taxon>Gammaproteobacteria</taxon>
        <taxon>Lysobacterales</taxon>
        <taxon>Lysobacteraceae</taxon>
        <taxon>Xanthomonas</taxon>
    </lineage>
</organism>
<comment type="similarity">
    <text evidence="2 10">Belongs to the disproportionating enzyme family.</text>
</comment>
<dbReference type="SUPFAM" id="SSF51445">
    <property type="entry name" value="(Trans)glycosidases"/>
    <property type="match status" value="1"/>
</dbReference>
<evidence type="ECO:0000256" key="9">
    <source>
        <dbReference type="ARBA" id="ARBA00031501"/>
    </source>
</evidence>
<dbReference type="InterPro" id="IPR017853">
    <property type="entry name" value="GH"/>
</dbReference>